<dbReference type="Pfam" id="PF03639">
    <property type="entry name" value="Glyco_hydro_81"/>
    <property type="match status" value="1"/>
</dbReference>
<dbReference type="GO" id="GO:0000272">
    <property type="term" value="P:polysaccharide catabolic process"/>
    <property type="evidence" value="ECO:0007669"/>
    <property type="project" value="UniProtKB-KW"/>
</dbReference>
<dbReference type="Gene3D" id="1.20.5.420">
    <property type="entry name" value="Immunoglobulin FC, subunit C"/>
    <property type="match status" value="1"/>
</dbReference>
<keyword evidence="7" id="KW-0961">Cell wall biogenesis/degradation</keyword>
<keyword evidence="13" id="KW-1185">Reference proteome</keyword>
<dbReference type="InterPro" id="IPR040451">
    <property type="entry name" value="GH81_N"/>
</dbReference>
<dbReference type="GeneID" id="19164724"/>
<dbReference type="Pfam" id="PF17652">
    <property type="entry name" value="Glyco_hydro81C"/>
    <property type="match status" value="1"/>
</dbReference>
<comment type="similarity">
    <text evidence="2">Belongs to the glycosyl hydrolase 81 family.</text>
</comment>
<dbReference type="InterPro" id="IPR040720">
    <property type="entry name" value="GH81_C"/>
</dbReference>
<evidence type="ECO:0000256" key="2">
    <source>
        <dbReference type="ARBA" id="ARBA00010730"/>
    </source>
</evidence>
<dbReference type="GO" id="GO:0071555">
    <property type="term" value="P:cell wall organization"/>
    <property type="evidence" value="ECO:0007669"/>
    <property type="project" value="UniProtKB-KW"/>
</dbReference>
<reference evidence="12 13" key="1">
    <citation type="submission" date="2013-03" db="EMBL/GenBank/DDBJ databases">
        <title>The Genome Sequence of Capronia epimyces CBS 606.96.</title>
        <authorList>
            <consortium name="The Broad Institute Genomics Platform"/>
            <person name="Cuomo C."/>
            <person name="de Hoog S."/>
            <person name="Gorbushina A."/>
            <person name="Walker B."/>
            <person name="Young S.K."/>
            <person name="Zeng Q."/>
            <person name="Gargeya S."/>
            <person name="Fitzgerald M."/>
            <person name="Haas B."/>
            <person name="Abouelleil A."/>
            <person name="Allen A.W."/>
            <person name="Alvarado L."/>
            <person name="Arachchi H.M."/>
            <person name="Berlin A.M."/>
            <person name="Chapman S.B."/>
            <person name="Gainer-Dewar J."/>
            <person name="Goldberg J."/>
            <person name="Griggs A."/>
            <person name="Gujja S."/>
            <person name="Hansen M."/>
            <person name="Howarth C."/>
            <person name="Imamovic A."/>
            <person name="Ireland A."/>
            <person name="Larimer J."/>
            <person name="McCowan C."/>
            <person name="Murphy C."/>
            <person name="Pearson M."/>
            <person name="Poon T.W."/>
            <person name="Priest M."/>
            <person name="Roberts A."/>
            <person name="Saif S."/>
            <person name="Shea T."/>
            <person name="Sisk P."/>
            <person name="Sykes S."/>
            <person name="Wortman J."/>
            <person name="Nusbaum C."/>
            <person name="Birren B."/>
        </authorList>
    </citation>
    <scope>NUCLEOTIDE SEQUENCE [LARGE SCALE GENOMIC DNA]</scope>
    <source>
        <strain evidence="12 13">CBS 606.96</strain>
    </source>
</reference>
<dbReference type="PANTHER" id="PTHR31983">
    <property type="entry name" value="ENDO-1,3(4)-BETA-GLUCANASE 1"/>
    <property type="match status" value="1"/>
</dbReference>
<comment type="catalytic activity">
    <reaction evidence="1">
        <text>Hydrolysis of (1-&gt;3)-beta-D-glucosidic linkages in (1-&gt;3)-beta-D-glucans.</text>
        <dbReference type="EC" id="3.2.1.39"/>
    </reaction>
</comment>
<evidence type="ECO:0000256" key="1">
    <source>
        <dbReference type="ARBA" id="ARBA00000382"/>
    </source>
</evidence>
<evidence type="ECO:0000313" key="13">
    <source>
        <dbReference type="Proteomes" id="UP000019478"/>
    </source>
</evidence>
<feature type="domain" description="Glycosyl hydrolase family 81 N-terminal" evidence="10">
    <location>
        <begin position="47"/>
        <end position="390"/>
    </location>
</feature>
<organism evidence="12 13">
    <name type="scientific">Capronia epimyces CBS 606.96</name>
    <dbReference type="NCBI Taxonomy" id="1182542"/>
    <lineage>
        <taxon>Eukaryota</taxon>
        <taxon>Fungi</taxon>
        <taxon>Dikarya</taxon>
        <taxon>Ascomycota</taxon>
        <taxon>Pezizomycotina</taxon>
        <taxon>Eurotiomycetes</taxon>
        <taxon>Chaetothyriomycetidae</taxon>
        <taxon>Chaetothyriales</taxon>
        <taxon>Herpotrichiellaceae</taxon>
        <taxon>Capronia</taxon>
    </lineage>
</organism>
<dbReference type="eggNOG" id="KOG2254">
    <property type="taxonomic scope" value="Eukaryota"/>
</dbReference>
<evidence type="ECO:0000259" key="10">
    <source>
        <dbReference type="Pfam" id="PF03639"/>
    </source>
</evidence>
<feature type="region of interest" description="Disordered" evidence="9">
    <location>
        <begin position="1"/>
        <end position="55"/>
    </location>
</feature>
<dbReference type="GO" id="GO:0009986">
    <property type="term" value="C:cell surface"/>
    <property type="evidence" value="ECO:0007669"/>
    <property type="project" value="TreeGrafter"/>
</dbReference>
<dbReference type="STRING" id="1182542.W9ZBZ7"/>
<dbReference type="EMBL" id="AMGY01000001">
    <property type="protein sequence ID" value="EXJ92034.1"/>
    <property type="molecule type" value="Genomic_DNA"/>
</dbReference>
<evidence type="ECO:0000256" key="9">
    <source>
        <dbReference type="SAM" id="MobiDB-lite"/>
    </source>
</evidence>
<evidence type="ECO:0000313" key="12">
    <source>
        <dbReference type="EMBL" id="EXJ92034.1"/>
    </source>
</evidence>
<protein>
    <recommendedName>
        <fullName evidence="3">glucan endo-1,3-beta-D-glucosidase</fullName>
        <ecNumber evidence="3">3.2.1.39</ecNumber>
    </recommendedName>
</protein>
<dbReference type="GO" id="GO:0042973">
    <property type="term" value="F:glucan endo-1,3-beta-D-glucosidase activity"/>
    <property type="evidence" value="ECO:0007669"/>
    <property type="project" value="UniProtKB-EC"/>
</dbReference>
<dbReference type="HOGENOM" id="CLU_005482_2_1_1"/>
<evidence type="ECO:0000256" key="6">
    <source>
        <dbReference type="ARBA" id="ARBA00023295"/>
    </source>
</evidence>
<dbReference type="GO" id="GO:0052861">
    <property type="term" value="F:endo-1,3(4)-beta-glucanase activity"/>
    <property type="evidence" value="ECO:0007669"/>
    <property type="project" value="InterPro"/>
</dbReference>
<dbReference type="Proteomes" id="UP000019478">
    <property type="component" value="Unassembled WGS sequence"/>
</dbReference>
<dbReference type="EC" id="3.2.1.39" evidence="3"/>
<evidence type="ECO:0000256" key="3">
    <source>
        <dbReference type="ARBA" id="ARBA00012780"/>
    </source>
</evidence>
<evidence type="ECO:0000256" key="8">
    <source>
        <dbReference type="ARBA" id="ARBA00023326"/>
    </source>
</evidence>
<evidence type="ECO:0000259" key="11">
    <source>
        <dbReference type="Pfam" id="PF17652"/>
    </source>
</evidence>
<dbReference type="OrthoDB" id="4473401at2759"/>
<sequence length="766" mass="81499">MSSQHPIPGPGPAQDVFLPVGGGLPSQIPPRGDNPVQPTGVTNLNPNSHPNSHPPIATNKFYANFLLGDQSQPTWTHPYSVSWSKGGGNAASFGLAISHIDSDQKVLGQPHPEIPGSPDQYFFSPVGIQSIILSATELDQTTTLTTDSLKAFSVNVNLQCRNGPGSGSGSAAAGAGKITFTLLQGMGFVTGRYTHLQPAIQSSVFFRTFTPSPSPKPGVFKYQVTLEDNKSWIVYVTTDDWAGADPGLQLVSNTLVRGSPNFSGIIQVAKNPSAAAAAGEHMYDAGSGVYPTDAGITGSTTGATGQYTVQWTKTGTGLSPNPGGAQAQSPLVMFALPHHVSSFDSGTRSKATTVQLATTTKGNATAVLADSWTMVEPDLPVDMGFAPWTPGTPFALSDVAKAAVSSIAASEVLEDFEAQIQAGLSGGAYMGGKAICKCARTVYTVSALLGDTNLAAPGLAKLKSSFARVVNNSQPHPLAYDTVWKGVVSVAGYPDRAGNADLNADFGNTVYNDHHFHYGYWVHAAALIGHLDPSWLTAANKDYVNMLVRDYSNPVADDPSFPLSRSFDWYHGHSWAHGVTAFADGKDEESTSEDSNAAYAIKMWGNVVGDKSMEARGNLMLAVMARAFQTYFLMDSSNNVQPPSFIGNKVTGILFENKCDHSKWFAGPDYCIQGIQMLPLTPCSGLIRTKRFVQEEWDIYFGDHGVMPATTVTDGWKSILYQNLALVDPKASWAFFSQPTFNPAWLDDGVSRTWSLVFAAGLGGVS</sequence>
<keyword evidence="6" id="KW-0326">Glycosidase</keyword>
<dbReference type="PANTHER" id="PTHR31983:SF0">
    <property type="entry name" value="GLUCAN ENDO-1,3-BETA-D-GLUCOSIDASE 2"/>
    <property type="match status" value="1"/>
</dbReference>
<evidence type="ECO:0000256" key="7">
    <source>
        <dbReference type="ARBA" id="ARBA00023316"/>
    </source>
</evidence>
<feature type="compositionally biased region" description="Low complexity" evidence="9">
    <location>
        <begin position="43"/>
        <end position="55"/>
    </location>
</feature>
<feature type="domain" description="Glycosyl hydrolase family 81 C-terminal" evidence="11">
    <location>
        <begin position="397"/>
        <end position="756"/>
    </location>
</feature>
<keyword evidence="8" id="KW-0624">Polysaccharide degradation</keyword>
<proteinExistence type="inferred from homology"/>
<dbReference type="FunFam" id="2.70.98.30:FF:000006">
    <property type="entry name" value="Endo-1,3-beta-glucanase Engl1"/>
    <property type="match status" value="1"/>
</dbReference>
<comment type="caution">
    <text evidence="12">The sequence shown here is derived from an EMBL/GenBank/DDBJ whole genome shotgun (WGS) entry which is preliminary data.</text>
</comment>
<keyword evidence="5" id="KW-0119">Carbohydrate metabolism</keyword>
<dbReference type="RefSeq" id="XP_007728924.1">
    <property type="nucleotide sequence ID" value="XM_007730734.1"/>
</dbReference>
<gene>
    <name evidence="12" type="ORF">A1O3_00584</name>
</gene>
<dbReference type="InterPro" id="IPR005200">
    <property type="entry name" value="Endo-beta-glucanase"/>
</dbReference>
<dbReference type="PROSITE" id="PS52008">
    <property type="entry name" value="GH81"/>
    <property type="match status" value="1"/>
</dbReference>
<dbReference type="AlphaFoldDB" id="W9ZBZ7"/>
<dbReference type="Gene3D" id="2.70.98.30">
    <property type="entry name" value="Golgi alpha-mannosidase II, domain 4"/>
    <property type="match status" value="1"/>
</dbReference>
<keyword evidence="4" id="KW-0378">Hydrolase</keyword>
<evidence type="ECO:0000256" key="4">
    <source>
        <dbReference type="ARBA" id="ARBA00022801"/>
    </source>
</evidence>
<name>W9ZBZ7_9EURO</name>
<accession>W9ZBZ7</accession>
<evidence type="ECO:0000256" key="5">
    <source>
        <dbReference type="ARBA" id="ARBA00023277"/>
    </source>
</evidence>